<reference evidence="2 3" key="1">
    <citation type="submission" date="2018-05" db="EMBL/GenBank/DDBJ databases">
        <title>Genetic diversity of glacier-inhabiting Cryobacterium bacteria in China and description of Cryobacterium mengkeensis sp. nov. and Arthrobacter glacialis sp. nov.</title>
        <authorList>
            <person name="Liu Q."/>
            <person name="Xin Y.-H."/>
        </authorList>
    </citation>
    <scope>NUCLEOTIDE SEQUENCE [LARGE SCALE GENOMIC DNA]</scope>
    <source>
        <strain evidence="2 3">SK-1</strain>
    </source>
</reference>
<comment type="caution">
    <text evidence="2">The sequence shown here is derived from an EMBL/GenBank/DDBJ whole genome shotgun (WGS) entry which is preliminary data.</text>
</comment>
<evidence type="ECO:0000313" key="3">
    <source>
        <dbReference type="Proteomes" id="UP000246722"/>
    </source>
</evidence>
<dbReference type="Proteomes" id="UP000246722">
    <property type="component" value="Unassembled WGS sequence"/>
</dbReference>
<evidence type="ECO:0000259" key="1">
    <source>
        <dbReference type="SMART" id="SM00849"/>
    </source>
</evidence>
<name>A0A317ZYU2_9MICO</name>
<dbReference type="InterPro" id="IPR001279">
    <property type="entry name" value="Metallo-B-lactamas"/>
</dbReference>
<gene>
    <name evidence="2" type="ORF">CTB96_02535</name>
</gene>
<dbReference type="InterPro" id="IPR036866">
    <property type="entry name" value="RibonucZ/Hydroxyglut_hydro"/>
</dbReference>
<dbReference type="Pfam" id="PF00753">
    <property type="entry name" value="Lactamase_B"/>
    <property type="match status" value="1"/>
</dbReference>
<dbReference type="OrthoDB" id="2273115at2"/>
<sequence length="280" mass="30030">MSASAWVEVAHDVYQQRYNPVDVSVVAVLGADGVTVIDTRNNLAEGAEIIEDVGIRFGVPIVAVINTHAHYDHSFGNQAFAALGVPIYGHRLVAQHYADYEEPRLLAVQADPSREPDKTWHQVILTPPTHLVGQRMTVVAGGRTLELVPLPPGHTDTDLATFVPDARAWILGDVIEESGPPMAGSGGFPLTWPNVLDELLTWIDPADVIVPGHGTVVDRDFVVRQAADLRALADSIRAGWAAGLAVDDAVDAAALATPTSSWPAHMLRPAFERGYAQLAP</sequence>
<organism evidence="2 3">
    <name type="scientific">Cryobacterium arcticum</name>
    <dbReference type="NCBI Taxonomy" id="670052"/>
    <lineage>
        <taxon>Bacteria</taxon>
        <taxon>Bacillati</taxon>
        <taxon>Actinomycetota</taxon>
        <taxon>Actinomycetes</taxon>
        <taxon>Micrococcales</taxon>
        <taxon>Microbacteriaceae</taxon>
        <taxon>Cryobacterium</taxon>
    </lineage>
</organism>
<dbReference type="Gene3D" id="3.60.15.10">
    <property type="entry name" value="Ribonuclease Z/Hydroxyacylglutathione hydrolase-like"/>
    <property type="match status" value="1"/>
</dbReference>
<keyword evidence="3" id="KW-1185">Reference proteome</keyword>
<dbReference type="EMBL" id="QHLY01000005">
    <property type="protein sequence ID" value="PXA71821.1"/>
    <property type="molecule type" value="Genomic_DNA"/>
</dbReference>
<feature type="domain" description="Metallo-beta-lactamase" evidence="1">
    <location>
        <begin position="22"/>
        <end position="213"/>
    </location>
</feature>
<dbReference type="PANTHER" id="PTHR42951:SF4">
    <property type="entry name" value="ACYL-COENZYME A THIOESTERASE MBLAC2"/>
    <property type="match status" value="1"/>
</dbReference>
<accession>A0A317ZYU2</accession>
<evidence type="ECO:0000313" key="2">
    <source>
        <dbReference type="EMBL" id="PXA71821.1"/>
    </source>
</evidence>
<dbReference type="SMART" id="SM00849">
    <property type="entry name" value="Lactamase_B"/>
    <property type="match status" value="1"/>
</dbReference>
<dbReference type="CDD" id="cd16282">
    <property type="entry name" value="metallo-hydrolase-like_MBL-fold"/>
    <property type="match status" value="1"/>
</dbReference>
<dbReference type="PANTHER" id="PTHR42951">
    <property type="entry name" value="METALLO-BETA-LACTAMASE DOMAIN-CONTAINING"/>
    <property type="match status" value="1"/>
</dbReference>
<dbReference type="InterPro" id="IPR050855">
    <property type="entry name" value="NDM-1-like"/>
</dbReference>
<protein>
    <recommendedName>
        <fullName evidence="1">Metallo-beta-lactamase domain-containing protein</fullName>
    </recommendedName>
</protein>
<dbReference type="AlphaFoldDB" id="A0A317ZYU2"/>
<proteinExistence type="predicted"/>
<dbReference type="RefSeq" id="WP_110125344.1">
    <property type="nucleotide sequence ID" value="NZ_QHLY01000005.1"/>
</dbReference>
<dbReference type="SUPFAM" id="SSF56281">
    <property type="entry name" value="Metallo-hydrolase/oxidoreductase"/>
    <property type="match status" value="1"/>
</dbReference>